<dbReference type="InterPro" id="IPR004516">
    <property type="entry name" value="HisRS/HisZ"/>
</dbReference>
<name>X1QEX3_9ZZZZ</name>
<dbReference type="PANTHER" id="PTHR43707">
    <property type="entry name" value="HISTIDYL-TRNA SYNTHETASE"/>
    <property type="match status" value="1"/>
</dbReference>
<dbReference type="InterPro" id="IPR004154">
    <property type="entry name" value="Anticodon-bd"/>
</dbReference>
<dbReference type="AlphaFoldDB" id="X1QEX3"/>
<dbReference type="Gene3D" id="3.30.930.10">
    <property type="entry name" value="Bira Bifunctional Protein, Domain 2"/>
    <property type="match status" value="1"/>
</dbReference>
<gene>
    <name evidence="8" type="ORF">S06H3_57757</name>
</gene>
<dbReference type="SUPFAM" id="SSF55681">
    <property type="entry name" value="Class II aaRS and biotin synthetases"/>
    <property type="match status" value="1"/>
</dbReference>
<comment type="catalytic activity">
    <reaction evidence="5">
        <text>tRNA(His) + L-histidine + ATP = L-histidyl-tRNA(His) + AMP + diphosphate + H(+)</text>
        <dbReference type="Rhea" id="RHEA:17313"/>
        <dbReference type="Rhea" id="RHEA-COMP:9665"/>
        <dbReference type="Rhea" id="RHEA-COMP:9689"/>
        <dbReference type="ChEBI" id="CHEBI:15378"/>
        <dbReference type="ChEBI" id="CHEBI:30616"/>
        <dbReference type="ChEBI" id="CHEBI:33019"/>
        <dbReference type="ChEBI" id="CHEBI:57595"/>
        <dbReference type="ChEBI" id="CHEBI:78442"/>
        <dbReference type="ChEBI" id="CHEBI:78527"/>
        <dbReference type="ChEBI" id="CHEBI:456215"/>
        <dbReference type="EC" id="6.1.1.21"/>
    </reaction>
</comment>
<evidence type="ECO:0000259" key="7">
    <source>
        <dbReference type="Pfam" id="PF13393"/>
    </source>
</evidence>
<dbReference type="PANTHER" id="PTHR43707:SF1">
    <property type="entry name" value="HISTIDINE--TRNA LIGASE, MITOCHONDRIAL-RELATED"/>
    <property type="match status" value="1"/>
</dbReference>
<accession>X1QEX3</accession>
<feature type="domain" description="Class II Histidinyl-tRNA synthetase (HisRS)-like catalytic core" evidence="7">
    <location>
        <begin position="3"/>
        <end position="50"/>
    </location>
</feature>
<evidence type="ECO:0000256" key="1">
    <source>
        <dbReference type="ARBA" id="ARBA00008226"/>
    </source>
</evidence>
<feature type="domain" description="Anticodon-binding" evidence="6">
    <location>
        <begin position="94"/>
        <end position="173"/>
    </location>
</feature>
<dbReference type="EMBL" id="BARV01037314">
    <property type="protein sequence ID" value="GAI49565.1"/>
    <property type="molecule type" value="Genomic_DNA"/>
</dbReference>
<dbReference type="Gene3D" id="3.40.50.800">
    <property type="entry name" value="Anticodon-binding domain"/>
    <property type="match status" value="1"/>
</dbReference>
<keyword evidence="3" id="KW-0547">Nucleotide-binding</keyword>
<protein>
    <recommendedName>
        <fullName evidence="2">histidine--tRNA ligase</fullName>
        <ecNumber evidence="2">6.1.1.21</ecNumber>
    </recommendedName>
    <alternativeName>
        <fullName evidence="4">Histidyl-tRNA synthetase</fullName>
    </alternativeName>
</protein>
<dbReference type="InterPro" id="IPR041715">
    <property type="entry name" value="HisRS-like_core"/>
</dbReference>
<dbReference type="GO" id="GO:0005737">
    <property type="term" value="C:cytoplasm"/>
    <property type="evidence" value="ECO:0007669"/>
    <property type="project" value="InterPro"/>
</dbReference>
<dbReference type="GO" id="GO:0000166">
    <property type="term" value="F:nucleotide binding"/>
    <property type="evidence" value="ECO:0007669"/>
    <property type="project" value="UniProtKB-KW"/>
</dbReference>
<evidence type="ECO:0000313" key="8">
    <source>
        <dbReference type="EMBL" id="GAI49565.1"/>
    </source>
</evidence>
<evidence type="ECO:0000256" key="5">
    <source>
        <dbReference type="ARBA" id="ARBA00047639"/>
    </source>
</evidence>
<dbReference type="GO" id="GO:0006427">
    <property type="term" value="P:histidyl-tRNA aminoacylation"/>
    <property type="evidence" value="ECO:0007669"/>
    <property type="project" value="TreeGrafter"/>
</dbReference>
<dbReference type="EC" id="6.1.1.21" evidence="2"/>
<comment type="similarity">
    <text evidence="1">Belongs to the class-II aminoacyl-tRNA synthetase family.</text>
</comment>
<sequence length="174" mass="19019">SIVRGLAYYTGIVYEIYDKASKLRAIGGGGRYDDLLKQFGGPDIPATGFGIGDSVLSILLKEKGLLKPEPQQLDYFVACVSNVTFVDKEGNVKSTADDETIKLTTKLRKLGFKADFSYKFASLGKQLSEASSRNAGKCIIIGEEFNNDQLVVKDMTTGAQKTIEVDKFFAELKP</sequence>
<dbReference type="GO" id="GO:0004821">
    <property type="term" value="F:histidine-tRNA ligase activity"/>
    <property type="evidence" value="ECO:0007669"/>
    <property type="project" value="UniProtKB-EC"/>
</dbReference>
<evidence type="ECO:0000256" key="3">
    <source>
        <dbReference type="ARBA" id="ARBA00022741"/>
    </source>
</evidence>
<dbReference type="InterPro" id="IPR045864">
    <property type="entry name" value="aa-tRNA-synth_II/BPL/LPL"/>
</dbReference>
<evidence type="ECO:0000259" key="6">
    <source>
        <dbReference type="Pfam" id="PF03129"/>
    </source>
</evidence>
<evidence type="ECO:0000256" key="4">
    <source>
        <dbReference type="ARBA" id="ARBA00030619"/>
    </source>
</evidence>
<dbReference type="Pfam" id="PF13393">
    <property type="entry name" value="tRNA-synt_His"/>
    <property type="match status" value="1"/>
</dbReference>
<dbReference type="SUPFAM" id="SSF52954">
    <property type="entry name" value="Class II aaRS ABD-related"/>
    <property type="match status" value="1"/>
</dbReference>
<evidence type="ECO:0000256" key="2">
    <source>
        <dbReference type="ARBA" id="ARBA00012815"/>
    </source>
</evidence>
<reference evidence="8" key="1">
    <citation type="journal article" date="2014" name="Front. Microbiol.">
        <title>High frequency of phylogenetically diverse reductive dehalogenase-homologous genes in deep subseafloor sedimentary metagenomes.</title>
        <authorList>
            <person name="Kawai M."/>
            <person name="Futagami T."/>
            <person name="Toyoda A."/>
            <person name="Takaki Y."/>
            <person name="Nishi S."/>
            <person name="Hori S."/>
            <person name="Arai W."/>
            <person name="Tsubouchi T."/>
            <person name="Morono Y."/>
            <person name="Uchiyama I."/>
            <person name="Ito T."/>
            <person name="Fujiyama A."/>
            <person name="Inagaki F."/>
            <person name="Takami H."/>
        </authorList>
    </citation>
    <scope>NUCLEOTIDE SEQUENCE</scope>
    <source>
        <strain evidence="8">Expedition CK06-06</strain>
    </source>
</reference>
<proteinExistence type="inferred from homology"/>
<comment type="caution">
    <text evidence="8">The sequence shown here is derived from an EMBL/GenBank/DDBJ whole genome shotgun (WGS) entry which is preliminary data.</text>
</comment>
<organism evidence="8">
    <name type="scientific">marine sediment metagenome</name>
    <dbReference type="NCBI Taxonomy" id="412755"/>
    <lineage>
        <taxon>unclassified sequences</taxon>
        <taxon>metagenomes</taxon>
        <taxon>ecological metagenomes</taxon>
    </lineage>
</organism>
<dbReference type="Pfam" id="PF03129">
    <property type="entry name" value="HGTP_anticodon"/>
    <property type="match status" value="1"/>
</dbReference>
<dbReference type="InterPro" id="IPR036621">
    <property type="entry name" value="Anticodon-bd_dom_sf"/>
</dbReference>
<feature type="non-terminal residue" evidence="8">
    <location>
        <position position="1"/>
    </location>
</feature>